<evidence type="ECO:0000313" key="2">
    <source>
        <dbReference type="Proteomes" id="UP000320244"/>
    </source>
</evidence>
<keyword evidence="2" id="KW-1185">Reference proteome</keyword>
<reference evidence="1 2" key="1">
    <citation type="submission" date="2019-05" db="EMBL/GenBank/DDBJ databases">
        <authorList>
            <person name="Lee S.D."/>
        </authorList>
    </citation>
    <scope>NUCLEOTIDE SEQUENCE [LARGE SCALE GENOMIC DNA]</scope>
    <source>
        <strain evidence="1 2">C5-26</strain>
    </source>
</reference>
<proteinExistence type="predicted"/>
<evidence type="ECO:0008006" key="3">
    <source>
        <dbReference type="Google" id="ProtNLM"/>
    </source>
</evidence>
<dbReference type="OrthoDB" id="3234479at2"/>
<reference evidence="1 2" key="2">
    <citation type="submission" date="2019-08" db="EMBL/GenBank/DDBJ databases">
        <title>Jejuicoccus antrihumi gen. nov., sp. nov., a new member of the family Dermacoccaceae isolated from a cave.</title>
        <authorList>
            <person name="Schumann P."/>
            <person name="Kim I.S."/>
        </authorList>
    </citation>
    <scope>NUCLEOTIDE SEQUENCE [LARGE SCALE GENOMIC DNA]</scope>
    <source>
        <strain evidence="1 2">C5-26</strain>
    </source>
</reference>
<organism evidence="1 2">
    <name type="scientific">Leekyejoonella antrihumi</name>
    <dbReference type="NCBI Taxonomy" id="1660198"/>
    <lineage>
        <taxon>Bacteria</taxon>
        <taxon>Bacillati</taxon>
        <taxon>Actinomycetota</taxon>
        <taxon>Actinomycetes</taxon>
        <taxon>Micrococcales</taxon>
        <taxon>Dermacoccaceae</taxon>
        <taxon>Leekyejoonella</taxon>
    </lineage>
</organism>
<name>A0A563E766_9MICO</name>
<dbReference type="Proteomes" id="UP000320244">
    <property type="component" value="Unassembled WGS sequence"/>
</dbReference>
<protein>
    <recommendedName>
        <fullName evidence="3">DUF559 domain-containing protein</fullName>
    </recommendedName>
</protein>
<comment type="caution">
    <text evidence="1">The sequence shown here is derived from an EMBL/GenBank/DDBJ whole genome shotgun (WGS) entry which is preliminary data.</text>
</comment>
<dbReference type="EMBL" id="VCQV01000003">
    <property type="protein sequence ID" value="TWP38149.1"/>
    <property type="molecule type" value="Genomic_DNA"/>
</dbReference>
<dbReference type="RefSeq" id="WP_146315126.1">
    <property type="nucleotide sequence ID" value="NZ_VCQV01000003.1"/>
</dbReference>
<sequence>MPRSPDPLPDHLRRIPFTVAKARADGVAAGRLEASDLARPTSGVRALAVPRTTLDRARAFALVLPNGAVFSHQSAAEILGLPLPRRLETNNLHICIPGDGPVVRRNGAVGHRRAEHKRRLTVRGLCVAAPEDVLVDLAPVLSVEELVQIGDAILVRAPECAERVASAVTRRRGARGMSRLRQAMELMRVGSAMETVCRLRMRERGLPAPLLNHDIVDQHGQWIACVHFCWPDQRVVLEYDGEVHGDPRQRRKNAGRRRQLSSCAWTVIVVTDQDVLGSGDWLDDLHGLPG</sequence>
<dbReference type="AlphaFoldDB" id="A0A563E766"/>
<evidence type="ECO:0000313" key="1">
    <source>
        <dbReference type="EMBL" id="TWP38149.1"/>
    </source>
</evidence>
<accession>A0A563E766</accession>
<gene>
    <name evidence="1" type="ORF">FGL98_02670</name>
</gene>